<proteinExistence type="predicted"/>
<evidence type="ECO:0000313" key="1">
    <source>
        <dbReference type="EMBL" id="EMB22401.1"/>
    </source>
</evidence>
<gene>
    <name evidence="1" type="ORF">HMPREF9733_01817</name>
</gene>
<dbReference type="RefSeq" id="WP_010696570.1">
    <property type="nucleotide sequence ID" value="NZ_KB442454.1"/>
</dbReference>
<comment type="caution">
    <text evidence="1">The sequence shown here is derived from an EMBL/GenBank/DDBJ whole genome shotgun (WGS) entry which is preliminary data.</text>
</comment>
<organism evidence="1 2">
    <name type="scientific">Treponema denticola SP33</name>
    <dbReference type="NCBI Taxonomy" id="999437"/>
    <lineage>
        <taxon>Bacteria</taxon>
        <taxon>Pseudomonadati</taxon>
        <taxon>Spirochaetota</taxon>
        <taxon>Spirochaetia</taxon>
        <taxon>Spirochaetales</taxon>
        <taxon>Treponemataceae</taxon>
        <taxon>Treponema</taxon>
    </lineage>
</organism>
<dbReference type="HOGENOM" id="CLU_1694713_0_0_12"/>
<reference evidence="1 2" key="1">
    <citation type="submission" date="2012-01" db="EMBL/GenBank/DDBJ databases">
        <title>The Genome Sequence of Treponema denticola SP33.</title>
        <authorList>
            <consortium name="The Broad Institute Genome Sequencing Platform"/>
            <person name="Earl A."/>
            <person name="Ward D."/>
            <person name="Feldgarden M."/>
            <person name="Gevers D."/>
            <person name="Blanton J.M."/>
            <person name="Fenno C.J."/>
            <person name="Baranova O.V."/>
            <person name="Mathney J."/>
            <person name="Dewhirst F.E."/>
            <person name="Izard J."/>
            <person name="Young S.K."/>
            <person name="Zeng Q."/>
            <person name="Gargeya S."/>
            <person name="Fitzgerald M."/>
            <person name="Haas B."/>
            <person name="Abouelleil A."/>
            <person name="Alvarado L."/>
            <person name="Arachchi H.M."/>
            <person name="Berlin A."/>
            <person name="Chapman S.B."/>
            <person name="Gearin G."/>
            <person name="Goldberg J."/>
            <person name="Griggs A."/>
            <person name="Gujja S."/>
            <person name="Hansen M."/>
            <person name="Heiman D."/>
            <person name="Howarth C."/>
            <person name="Larimer J."/>
            <person name="Lui A."/>
            <person name="MacDonald P.J.P."/>
            <person name="McCowen C."/>
            <person name="Montmayeur A."/>
            <person name="Murphy C."/>
            <person name="Neiman D."/>
            <person name="Pearson M."/>
            <person name="Priest M."/>
            <person name="Roberts A."/>
            <person name="Saif S."/>
            <person name="Shea T."/>
            <person name="Sisk P."/>
            <person name="Stolte C."/>
            <person name="Sykes S."/>
            <person name="Wortman J."/>
            <person name="Nusbaum C."/>
            <person name="Birren B."/>
        </authorList>
    </citation>
    <scope>NUCLEOTIDE SEQUENCE [LARGE SCALE GENOMIC DNA]</scope>
    <source>
        <strain evidence="1 2">SP33</strain>
    </source>
</reference>
<dbReference type="PATRIC" id="fig|999437.3.peg.1878"/>
<dbReference type="AlphaFoldDB" id="M2AGQ6"/>
<evidence type="ECO:0000313" key="2">
    <source>
        <dbReference type="Proteomes" id="UP000016183"/>
    </source>
</evidence>
<name>M2AGQ6_TREDN</name>
<sequence>MLSPDLIKWIKSVNNNEQPYKAYFDVDDVFQLHFPDRHKNNVLTTPCGEIILLFQKIGTSTDIKFTHLVTPINDILYEERDKPKHHYSRRVKVIAQCLQEPYISKTDTSFKNISLGGVSQGNVNQIGNMKKVQEENLLSVIQKELYDLFLPYEKK</sequence>
<accession>M2AGQ6</accession>
<dbReference type="Proteomes" id="UP000016183">
    <property type="component" value="Unassembled WGS sequence"/>
</dbReference>
<dbReference type="EMBL" id="AGDZ01000027">
    <property type="protein sequence ID" value="EMB22401.1"/>
    <property type="molecule type" value="Genomic_DNA"/>
</dbReference>
<protein>
    <submittedName>
        <fullName evidence="1">Uncharacterized protein</fullName>
    </submittedName>
</protein>